<feature type="region of interest" description="Disordered" evidence="1">
    <location>
        <begin position="486"/>
        <end position="536"/>
    </location>
</feature>
<dbReference type="EMBL" id="LGRB01000009">
    <property type="protein sequence ID" value="OCT51141.1"/>
    <property type="molecule type" value="Genomic_DNA"/>
</dbReference>
<feature type="compositionally biased region" description="Polar residues" evidence="1">
    <location>
        <begin position="149"/>
        <end position="162"/>
    </location>
</feature>
<evidence type="ECO:0000313" key="2">
    <source>
        <dbReference type="EMBL" id="OCT51141.1"/>
    </source>
</evidence>
<feature type="compositionally biased region" description="Polar residues" evidence="1">
    <location>
        <begin position="389"/>
        <end position="401"/>
    </location>
</feature>
<dbReference type="VEuPathDB" id="FungiDB:G647_06929"/>
<evidence type="ECO:0000256" key="1">
    <source>
        <dbReference type="SAM" id="MobiDB-lite"/>
    </source>
</evidence>
<feature type="compositionally biased region" description="Basic and acidic residues" evidence="1">
    <location>
        <begin position="509"/>
        <end position="521"/>
    </location>
</feature>
<sequence>MPTTSRSPGSVNSAPSSLQSDTLSAPTVSYRGYKEVPYRAPDNDHVSLSMKHRNHRHEPHDTSSPQMAAIETEARRRKNQPTGCRPRARSLRKSNSSPTVQPRFEQGTVETFGDAPQSKPSRARRWTISSKAASTRGLATLVPAHDTSQRATADSRSSTYENHSPAMITLRRATTARPQRQTTTLTSFPPPKFSRDSNGLLTSFLNTLTSYSDAPVSALGDPGMTKQVAPNSRRPSTSSTKDDARPSTSALAPPVHTEVVALEPRLSISGSNQAASSMRRCSTRYISENVVYEIIWDENLSSSASSEGGNASPGGRGSSLQSREVGGTDTLERRLSNALSRSGRVSTDESRSRRTSYVPGVELSLHSIWTNPKIARLFREPASERLPRSKSSTKTSNVFPSISTEAGSSQVHTTLFPDRVEFFPSYRSQASTNGNGPGGNITFGPAPDDLQGDIQADQNAFSEAQEDVQLGAAGSRFGSMIGVSSHAKRRRTSDHHEQWHRSVNIGGRRASDGRRRAKGSDDETLPLLGGTVDEDG</sequence>
<dbReference type="Proteomes" id="UP000094526">
    <property type="component" value="Unassembled WGS sequence"/>
</dbReference>
<reference evidence="3" key="1">
    <citation type="submission" date="2015-07" db="EMBL/GenBank/DDBJ databases">
        <authorList>
            <person name="Teixeira M.M."/>
            <person name="Souza R.C."/>
            <person name="Almeida L.G."/>
            <person name="Vicente V.A."/>
            <person name="de Hoog S."/>
            <person name="Bocca A.L."/>
            <person name="de Almeida S.R."/>
            <person name="Vasconcelos A.T."/>
            <person name="Felipe M.S."/>
        </authorList>
    </citation>
    <scope>NUCLEOTIDE SEQUENCE [LARGE SCALE GENOMIC DNA]</scope>
    <source>
        <strain evidence="3">KSF</strain>
    </source>
</reference>
<feature type="region of interest" description="Disordered" evidence="1">
    <location>
        <begin position="215"/>
        <end position="257"/>
    </location>
</feature>
<feature type="compositionally biased region" description="Polar residues" evidence="1">
    <location>
        <begin position="1"/>
        <end position="27"/>
    </location>
</feature>
<dbReference type="OrthoDB" id="4158853at2759"/>
<dbReference type="eggNOG" id="ENOG502QXXG">
    <property type="taxonomic scope" value="Eukaryota"/>
</dbReference>
<gene>
    <name evidence="2" type="ORF">CLCR_08409</name>
</gene>
<feature type="compositionally biased region" description="Polar residues" evidence="1">
    <location>
        <begin position="228"/>
        <end position="239"/>
    </location>
</feature>
<feature type="compositionally biased region" description="Basic and acidic residues" evidence="1">
    <location>
        <begin position="32"/>
        <end position="45"/>
    </location>
</feature>
<feature type="region of interest" description="Disordered" evidence="1">
    <location>
        <begin position="302"/>
        <end position="357"/>
    </location>
</feature>
<protein>
    <submittedName>
        <fullName evidence="2">Uncharacterized protein</fullName>
    </submittedName>
</protein>
<dbReference type="AlphaFoldDB" id="A0A1C1CRP0"/>
<proteinExistence type="predicted"/>
<accession>A0A1C1CRP0</accession>
<feature type="region of interest" description="Disordered" evidence="1">
    <location>
        <begin position="1"/>
        <end position="196"/>
    </location>
</feature>
<dbReference type="VEuPathDB" id="FungiDB:CLCR_08409"/>
<feature type="compositionally biased region" description="Low complexity" evidence="1">
    <location>
        <begin position="169"/>
        <end position="186"/>
    </location>
</feature>
<keyword evidence="3" id="KW-1185">Reference proteome</keyword>
<organism evidence="2 3">
    <name type="scientific">Cladophialophora carrionii</name>
    <dbReference type="NCBI Taxonomy" id="86049"/>
    <lineage>
        <taxon>Eukaryota</taxon>
        <taxon>Fungi</taxon>
        <taxon>Dikarya</taxon>
        <taxon>Ascomycota</taxon>
        <taxon>Pezizomycotina</taxon>
        <taxon>Eurotiomycetes</taxon>
        <taxon>Chaetothyriomycetidae</taxon>
        <taxon>Chaetothyriales</taxon>
        <taxon>Herpotrichiellaceae</taxon>
        <taxon>Cladophialophora</taxon>
    </lineage>
</organism>
<feature type="region of interest" description="Disordered" evidence="1">
    <location>
        <begin position="430"/>
        <end position="451"/>
    </location>
</feature>
<name>A0A1C1CRP0_9EURO</name>
<evidence type="ECO:0000313" key="3">
    <source>
        <dbReference type="Proteomes" id="UP000094526"/>
    </source>
</evidence>
<feature type="region of interest" description="Disordered" evidence="1">
    <location>
        <begin position="380"/>
        <end position="401"/>
    </location>
</feature>
<comment type="caution">
    <text evidence="2">The sequence shown here is derived from an EMBL/GenBank/DDBJ whole genome shotgun (WGS) entry which is preliminary data.</text>
</comment>